<dbReference type="Proteomes" id="UP001500751">
    <property type="component" value="Unassembled WGS sequence"/>
</dbReference>
<protein>
    <submittedName>
        <fullName evidence="1">HAD family hydrolase</fullName>
    </submittedName>
</protein>
<keyword evidence="2" id="KW-1185">Reference proteome</keyword>
<proteinExistence type="predicted"/>
<reference evidence="1 2" key="1">
    <citation type="journal article" date="2019" name="Int. J. Syst. Evol. Microbiol.">
        <title>The Global Catalogue of Microorganisms (GCM) 10K type strain sequencing project: providing services to taxonomists for standard genome sequencing and annotation.</title>
        <authorList>
            <consortium name="The Broad Institute Genomics Platform"/>
            <consortium name="The Broad Institute Genome Sequencing Center for Infectious Disease"/>
            <person name="Wu L."/>
            <person name="Ma J."/>
        </authorList>
    </citation>
    <scope>NUCLEOTIDE SEQUENCE [LARGE SCALE GENOMIC DNA]</scope>
    <source>
        <strain evidence="1 2">JCM 16014</strain>
    </source>
</reference>
<dbReference type="RefSeq" id="WP_344665653.1">
    <property type="nucleotide sequence ID" value="NZ_BAAAQN010000011.1"/>
</dbReference>
<organism evidence="1 2">
    <name type="scientific">Catenulispora yoronensis</name>
    <dbReference type="NCBI Taxonomy" id="450799"/>
    <lineage>
        <taxon>Bacteria</taxon>
        <taxon>Bacillati</taxon>
        <taxon>Actinomycetota</taxon>
        <taxon>Actinomycetes</taxon>
        <taxon>Catenulisporales</taxon>
        <taxon>Catenulisporaceae</taxon>
        <taxon>Catenulispora</taxon>
    </lineage>
</organism>
<evidence type="ECO:0000313" key="1">
    <source>
        <dbReference type="EMBL" id="GAA2025445.1"/>
    </source>
</evidence>
<dbReference type="PANTHER" id="PTHR43611">
    <property type="entry name" value="ALPHA-D-GLUCOSE 1-PHOSPHATE PHOSPHATASE"/>
    <property type="match status" value="1"/>
</dbReference>
<dbReference type="InterPro" id="IPR036412">
    <property type="entry name" value="HAD-like_sf"/>
</dbReference>
<dbReference type="EMBL" id="BAAAQN010000011">
    <property type="protein sequence ID" value="GAA2025445.1"/>
    <property type="molecule type" value="Genomic_DNA"/>
</dbReference>
<evidence type="ECO:0000313" key="2">
    <source>
        <dbReference type="Proteomes" id="UP001500751"/>
    </source>
</evidence>
<dbReference type="PANTHER" id="PTHR43611:SF3">
    <property type="entry name" value="FLAVIN MONONUCLEOTIDE HYDROLASE 1, CHLOROPLATIC"/>
    <property type="match status" value="1"/>
</dbReference>
<accession>A0ABN2U1A8</accession>
<dbReference type="Pfam" id="PF00702">
    <property type="entry name" value="Hydrolase"/>
    <property type="match status" value="1"/>
</dbReference>
<dbReference type="GO" id="GO:0016787">
    <property type="term" value="F:hydrolase activity"/>
    <property type="evidence" value="ECO:0007669"/>
    <property type="project" value="UniProtKB-KW"/>
</dbReference>
<dbReference type="InterPro" id="IPR006439">
    <property type="entry name" value="HAD-SF_hydro_IA"/>
</dbReference>
<comment type="caution">
    <text evidence="1">The sequence shown here is derived from an EMBL/GenBank/DDBJ whole genome shotgun (WGS) entry which is preliminary data.</text>
</comment>
<name>A0ABN2U1A8_9ACTN</name>
<keyword evidence="1" id="KW-0378">Hydrolase</keyword>
<dbReference type="InterPro" id="IPR023214">
    <property type="entry name" value="HAD_sf"/>
</dbReference>
<sequence>MNQTPDIPRALLLDSGGVLMRPIGGRWNPRADFEPTVRAHAPHVTAEQLAEAVAAGDRYLAARPAGSGTPDRDEYHRALLARIGVPATAELLAALVREVPPASVLETFPEVIPTLDALRARGVPMAVVSDAWPDLPDLHAALGLHDFFDAYAISAVLGCTKPDPRMYRHASEALGLTPEECLFVDDDPELVAAAIALGYQGRAMVREPEAGGNSAAGGKGPAGSGVLAISSLSELLALV</sequence>
<dbReference type="Gene3D" id="3.40.50.1000">
    <property type="entry name" value="HAD superfamily/HAD-like"/>
    <property type="match status" value="1"/>
</dbReference>
<dbReference type="NCBIfam" id="TIGR01509">
    <property type="entry name" value="HAD-SF-IA-v3"/>
    <property type="match status" value="1"/>
</dbReference>
<gene>
    <name evidence="1" type="ORF">GCM10009839_24440</name>
</gene>
<dbReference type="SUPFAM" id="SSF56784">
    <property type="entry name" value="HAD-like"/>
    <property type="match status" value="1"/>
</dbReference>
<dbReference type="PRINTS" id="PR00413">
    <property type="entry name" value="HADHALOGNASE"/>
</dbReference>